<feature type="compositionally biased region" description="Gly residues" evidence="1">
    <location>
        <begin position="813"/>
        <end position="824"/>
    </location>
</feature>
<gene>
    <name evidence="2" type="ORF">CHLRE_03g208161v5</name>
</gene>
<dbReference type="Gramene" id="PNW86044">
    <property type="protein sequence ID" value="PNW86044"/>
    <property type="gene ID" value="CHLRE_03g208161v5"/>
</dbReference>
<keyword evidence="3" id="KW-1185">Reference proteome</keyword>
<reference evidence="2 3" key="1">
    <citation type="journal article" date="2007" name="Science">
        <title>The Chlamydomonas genome reveals the evolution of key animal and plant functions.</title>
        <authorList>
            <person name="Merchant S.S."/>
            <person name="Prochnik S.E."/>
            <person name="Vallon O."/>
            <person name="Harris E.H."/>
            <person name="Karpowicz S.J."/>
            <person name="Witman G.B."/>
            <person name="Terry A."/>
            <person name="Salamov A."/>
            <person name="Fritz-Laylin L.K."/>
            <person name="Marechal-Drouard L."/>
            <person name="Marshall W.F."/>
            <person name="Qu L.H."/>
            <person name="Nelson D.R."/>
            <person name="Sanderfoot A.A."/>
            <person name="Spalding M.H."/>
            <person name="Kapitonov V.V."/>
            <person name="Ren Q."/>
            <person name="Ferris P."/>
            <person name="Lindquist E."/>
            <person name="Shapiro H."/>
            <person name="Lucas S.M."/>
            <person name="Grimwood J."/>
            <person name="Schmutz J."/>
            <person name="Cardol P."/>
            <person name="Cerutti H."/>
            <person name="Chanfreau G."/>
            <person name="Chen C.L."/>
            <person name="Cognat V."/>
            <person name="Croft M.T."/>
            <person name="Dent R."/>
            <person name="Dutcher S."/>
            <person name="Fernandez E."/>
            <person name="Fukuzawa H."/>
            <person name="Gonzalez-Ballester D."/>
            <person name="Gonzalez-Halphen D."/>
            <person name="Hallmann A."/>
            <person name="Hanikenne M."/>
            <person name="Hippler M."/>
            <person name="Inwood W."/>
            <person name="Jabbari K."/>
            <person name="Kalanon M."/>
            <person name="Kuras R."/>
            <person name="Lefebvre P.A."/>
            <person name="Lemaire S.D."/>
            <person name="Lobanov A.V."/>
            <person name="Lohr M."/>
            <person name="Manuell A."/>
            <person name="Meier I."/>
            <person name="Mets L."/>
            <person name="Mittag M."/>
            <person name="Mittelmeier T."/>
            <person name="Moroney J.V."/>
            <person name="Moseley J."/>
            <person name="Napoli C."/>
            <person name="Nedelcu A.M."/>
            <person name="Niyogi K."/>
            <person name="Novoselov S.V."/>
            <person name="Paulsen I.T."/>
            <person name="Pazour G."/>
            <person name="Purton S."/>
            <person name="Ral J.P."/>
            <person name="Riano-Pachon D.M."/>
            <person name="Riekhof W."/>
            <person name="Rymarquis L."/>
            <person name="Schroda M."/>
            <person name="Stern D."/>
            <person name="Umen J."/>
            <person name="Willows R."/>
            <person name="Wilson N."/>
            <person name="Zimmer S.L."/>
            <person name="Allmer J."/>
            <person name="Balk J."/>
            <person name="Bisova K."/>
            <person name="Chen C.J."/>
            <person name="Elias M."/>
            <person name="Gendler K."/>
            <person name="Hauser C."/>
            <person name="Lamb M.R."/>
            <person name="Ledford H."/>
            <person name="Long J.C."/>
            <person name="Minagawa J."/>
            <person name="Page M.D."/>
            <person name="Pan J."/>
            <person name="Pootakham W."/>
            <person name="Roje S."/>
            <person name="Rose A."/>
            <person name="Stahlberg E."/>
            <person name="Terauchi A.M."/>
            <person name="Yang P."/>
            <person name="Ball S."/>
            <person name="Bowler C."/>
            <person name="Dieckmann C.L."/>
            <person name="Gladyshev V.N."/>
            <person name="Green P."/>
            <person name="Jorgensen R."/>
            <person name="Mayfield S."/>
            <person name="Mueller-Roeber B."/>
            <person name="Rajamani S."/>
            <person name="Sayre R.T."/>
            <person name="Brokstein P."/>
            <person name="Dubchak I."/>
            <person name="Goodstein D."/>
            <person name="Hornick L."/>
            <person name="Huang Y.W."/>
            <person name="Jhaveri J."/>
            <person name="Luo Y."/>
            <person name="Martinez D."/>
            <person name="Ngau W.C."/>
            <person name="Otillar B."/>
            <person name="Poliakov A."/>
            <person name="Porter A."/>
            <person name="Szajkowski L."/>
            <person name="Werner G."/>
            <person name="Zhou K."/>
            <person name="Grigoriev I.V."/>
            <person name="Rokhsar D.S."/>
            <person name="Grossman A.R."/>
        </authorList>
    </citation>
    <scope>NUCLEOTIDE SEQUENCE [LARGE SCALE GENOMIC DNA]</scope>
    <source>
        <strain evidence="3">CC-503</strain>
    </source>
</reference>
<feature type="compositionally biased region" description="Acidic residues" evidence="1">
    <location>
        <begin position="645"/>
        <end position="663"/>
    </location>
</feature>
<dbReference type="GeneID" id="5725006"/>
<evidence type="ECO:0000313" key="3">
    <source>
        <dbReference type="Proteomes" id="UP000006906"/>
    </source>
</evidence>
<feature type="region of interest" description="Disordered" evidence="1">
    <location>
        <begin position="597"/>
        <end position="689"/>
    </location>
</feature>
<protein>
    <submittedName>
        <fullName evidence="2">Uncharacterized protein</fullName>
    </submittedName>
</protein>
<feature type="compositionally biased region" description="Pro residues" evidence="1">
    <location>
        <begin position="669"/>
        <end position="684"/>
    </location>
</feature>
<evidence type="ECO:0000313" key="2">
    <source>
        <dbReference type="EMBL" id="PNW86044.1"/>
    </source>
</evidence>
<sequence>MESVFDLIFPHLDTRGKQALKVTCREARASHDRCLASLRVCDWTPRTEDTRVDGVGLAVRRLRERGCRPQAITIDLKWDSRDQRRQSILHLFEALTTTPGGAAHAAPPPLEANVGGGGGDIHITGSPAAPLLAMPTLRLSLSWWMLTPAVARAAAAALPRLQHLALVKDSASESTASQRDSANDLGKQVAAALGMLIGSSTGSSRGASGSVVVAAQYGGAGGGSGGGGSLLPGLQRLDLSDIGSGQRLGSGACVDAEFGRELGAVLLGSSQLTRLELASLGSVPRLPCATAAAGGSTAPATAGADPAHADEDSAGAGAGAGSAPPPLWRRLHTLRLDRVEWVAGQFWFTDRLGPAAAGRHLVRLELGGRHDVAGVAPMLTALRGLRELQVDSGLELCPELSALASLTRLEAHGGLLLPDRRPVQGAFGWLSERSPPAAIERALLAGERPLLLPPQLQVLQLQPPLPLPSFYEGGAVAPEVFGVLQPPTALRELQLEGDGSSSSRRVMVLLRPDDCLVSHSRGDVAGGGLLLAAGEAALCATAAFLGMLRLPHRVAHVAVALDDGHIGRRLRAGSSCPGGSCSDPGAAALEAMAAADRWGSPVASGSGSDSEGQGDESGSELSSDEGSHMEADAVQAPPEPPPEGQADESGSDLSSDEGSDMEAEAAQAPPQPPPPQPPQPPPRPVSHGGWLAALGGLGLRGLRLEGVVLEAADVEALRQHCSSLEELSTFDCPMPLACLPALAAMPRLTQLDLDLGPWVPDDRRRPLRRMRRKGAGAELPEPLEPELQQAVLELFGVRQRQAGSSCSRSGAAGEAGAGGGEVGNGGAGRRLRSLVLRGWGEALPAAKQLLEAAAEDMRAAGLDPGSVRLEEHET</sequence>
<feature type="region of interest" description="Disordered" evidence="1">
    <location>
        <begin position="291"/>
        <end position="322"/>
    </location>
</feature>
<dbReference type="InParanoid" id="A0A2K3DZS8"/>
<dbReference type="ExpressionAtlas" id="A0A2K3DZS8">
    <property type="expression patterns" value="baseline and differential"/>
</dbReference>
<name>A0A2K3DZS8_CHLRE</name>
<accession>A0A2K3DZS8</accession>
<feature type="region of interest" description="Disordered" evidence="1">
    <location>
        <begin position="805"/>
        <end position="824"/>
    </location>
</feature>
<dbReference type="OrthoDB" id="10690601at2759"/>
<dbReference type="AlphaFoldDB" id="A0A2K3DZS8"/>
<dbReference type="Proteomes" id="UP000006906">
    <property type="component" value="Chromosome 3"/>
</dbReference>
<evidence type="ECO:0000256" key="1">
    <source>
        <dbReference type="SAM" id="MobiDB-lite"/>
    </source>
</evidence>
<feature type="compositionally biased region" description="Low complexity" evidence="1">
    <location>
        <begin position="291"/>
        <end position="306"/>
    </location>
</feature>
<organism evidence="2 3">
    <name type="scientific">Chlamydomonas reinhardtii</name>
    <name type="common">Chlamydomonas smithii</name>
    <dbReference type="NCBI Taxonomy" id="3055"/>
    <lineage>
        <taxon>Eukaryota</taxon>
        <taxon>Viridiplantae</taxon>
        <taxon>Chlorophyta</taxon>
        <taxon>core chlorophytes</taxon>
        <taxon>Chlorophyceae</taxon>
        <taxon>CS clade</taxon>
        <taxon>Chlamydomonadales</taxon>
        <taxon>Chlamydomonadaceae</taxon>
        <taxon>Chlamydomonas</taxon>
    </lineage>
</organism>
<dbReference type="KEGG" id="cre:CHLRE_03g208161v5"/>
<dbReference type="EMBL" id="CM008964">
    <property type="protein sequence ID" value="PNW86044.1"/>
    <property type="molecule type" value="Genomic_DNA"/>
</dbReference>
<dbReference type="RefSeq" id="XP_042926689.1">
    <property type="nucleotide sequence ID" value="XM_043061547.1"/>
</dbReference>
<proteinExistence type="predicted"/>